<dbReference type="InterPro" id="IPR023214">
    <property type="entry name" value="HAD_sf"/>
</dbReference>
<name>A0A2T0B4X7_9CLOT</name>
<dbReference type="EMBL" id="PVXQ01000074">
    <property type="protein sequence ID" value="PRR78948.1"/>
    <property type="molecule type" value="Genomic_DNA"/>
</dbReference>
<protein>
    <submittedName>
        <fullName evidence="3">(S)-2-haloacid dehalogenase 4A</fullName>
        <ecNumber evidence="3">3.8.1.2</ecNumber>
    </submittedName>
</protein>
<dbReference type="SFLD" id="SFLDF00045">
    <property type="entry name" value="2-haloacid_dehalogenase"/>
    <property type="match status" value="1"/>
</dbReference>
<reference evidence="3 4" key="1">
    <citation type="submission" date="2018-03" db="EMBL/GenBank/DDBJ databases">
        <title>Genome sequence of Clostridium vincentii DSM 10228.</title>
        <authorList>
            <person name="Poehlein A."/>
            <person name="Daniel R."/>
        </authorList>
    </citation>
    <scope>NUCLEOTIDE SEQUENCE [LARGE SCALE GENOMIC DNA]</scope>
    <source>
        <strain evidence="3 4">DSM 10228</strain>
    </source>
</reference>
<gene>
    <name evidence="3" type="primary">hdl IVa</name>
    <name evidence="3" type="ORF">CLVI_34280</name>
</gene>
<dbReference type="SFLD" id="SFLDS00003">
    <property type="entry name" value="Haloacid_Dehalogenase"/>
    <property type="match status" value="1"/>
</dbReference>
<dbReference type="AlphaFoldDB" id="A0A2T0B4X7"/>
<sequence length="225" mass="25657">MIKSENIKVCVFDAYGTLFDINSAVNKHIEKLGENSEAVSSIWRQKQLEYSWLRSLMCQYTDFWKVTQEALDYALNSCGIENNKLRGELLDAYMHLDCYPEVEEVLKDLKEKGIVTAILSNGSPEMLKAAISSAKLTDYIDVVLCVDDIKVYKPDPKVYKLVTDKFNISKEEVLFHSSNSWDVAGASSFGFQVAWINRLDKQKETLPFKPDMEAKSLNEVSKVFK</sequence>
<dbReference type="InterPro" id="IPR006328">
    <property type="entry name" value="2-HAD"/>
</dbReference>
<evidence type="ECO:0000256" key="2">
    <source>
        <dbReference type="ARBA" id="ARBA00022801"/>
    </source>
</evidence>
<dbReference type="InterPro" id="IPR023198">
    <property type="entry name" value="PGP-like_dom2"/>
</dbReference>
<dbReference type="Proteomes" id="UP000239471">
    <property type="component" value="Unassembled WGS sequence"/>
</dbReference>
<dbReference type="NCBIfam" id="TIGR01493">
    <property type="entry name" value="HAD-SF-IA-v2"/>
    <property type="match status" value="1"/>
</dbReference>
<dbReference type="Gene3D" id="1.10.150.240">
    <property type="entry name" value="Putative phosphatase, domain 2"/>
    <property type="match status" value="1"/>
</dbReference>
<evidence type="ECO:0000256" key="1">
    <source>
        <dbReference type="ARBA" id="ARBA00008106"/>
    </source>
</evidence>
<evidence type="ECO:0000313" key="4">
    <source>
        <dbReference type="Proteomes" id="UP000239471"/>
    </source>
</evidence>
<keyword evidence="2 3" id="KW-0378">Hydrolase</keyword>
<dbReference type="PANTHER" id="PTHR43316">
    <property type="entry name" value="HYDROLASE, HALOACID DELAHOGENASE-RELATED"/>
    <property type="match status" value="1"/>
</dbReference>
<dbReference type="SFLD" id="SFLDG01129">
    <property type="entry name" value="C1.5:_HAD__Beta-PGM__Phosphata"/>
    <property type="match status" value="1"/>
</dbReference>
<dbReference type="InterPro" id="IPR036412">
    <property type="entry name" value="HAD-like_sf"/>
</dbReference>
<dbReference type="PRINTS" id="PR00413">
    <property type="entry name" value="HADHALOGNASE"/>
</dbReference>
<proteinExistence type="inferred from homology"/>
<dbReference type="GO" id="GO:0018784">
    <property type="term" value="F:(S)-2-haloacid dehalogenase activity"/>
    <property type="evidence" value="ECO:0007669"/>
    <property type="project" value="UniProtKB-EC"/>
</dbReference>
<dbReference type="Gene3D" id="3.40.50.1000">
    <property type="entry name" value="HAD superfamily/HAD-like"/>
    <property type="match status" value="1"/>
</dbReference>
<dbReference type="RefSeq" id="WP_106061414.1">
    <property type="nucleotide sequence ID" value="NZ_PVXQ01000074.1"/>
</dbReference>
<evidence type="ECO:0000313" key="3">
    <source>
        <dbReference type="EMBL" id="PRR78948.1"/>
    </source>
</evidence>
<dbReference type="InterPro" id="IPR006439">
    <property type="entry name" value="HAD-SF_hydro_IA"/>
</dbReference>
<dbReference type="CDD" id="cd02588">
    <property type="entry name" value="HAD_L2-DEX"/>
    <property type="match status" value="1"/>
</dbReference>
<keyword evidence="4" id="KW-1185">Reference proteome</keyword>
<comment type="caution">
    <text evidence="3">The sequence shown here is derived from an EMBL/GenBank/DDBJ whole genome shotgun (WGS) entry which is preliminary data.</text>
</comment>
<organism evidence="3 4">
    <name type="scientific">Clostridium vincentii</name>
    <dbReference type="NCBI Taxonomy" id="52704"/>
    <lineage>
        <taxon>Bacteria</taxon>
        <taxon>Bacillati</taxon>
        <taxon>Bacillota</taxon>
        <taxon>Clostridia</taxon>
        <taxon>Eubacteriales</taxon>
        <taxon>Clostridiaceae</taxon>
        <taxon>Clostridium</taxon>
    </lineage>
</organism>
<dbReference type="InterPro" id="IPR051540">
    <property type="entry name" value="S-2-haloacid_dehalogenase"/>
</dbReference>
<dbReference type="Pfam" id="PF00702">
    <property type="entry name" value="Hydrolase"/>
    <property type="match status" value="1"/>
</dbReference>
<dbReference type="OrthoDB" id="9794086at2"/>
<comment type="similarity">
    <text evidence="1">Belongs to the HAD-like hydrolase superfamily. S-2-haloalkanoic acid dehalogenase family.</text>
</comment>
<dbReference type="PANTHER" id="PTHR43316:SF3">
    <property type="entry name" value="HALOACID DEHALOGENASE, TYPE II (AFU_ORTHOLOGUE AFUA_2G07750)-RELATED"/>
    <property type="match status" value="1"/>
</dbReference>
<dbReference type="NCBIfam" id="TIGR01428">
    <property type="entry name" value="HAD_type_II"/>
    <property type="match status" value="1"/>
</dbReference>
<dbReference type="EC" id="3.8.1.2" evidence="3"/>
<accession>A0A2T0B4X7</accession>
<dbReference type="SFLD" id="SFLDG01135">
    <property type="entry name" value="C1.5.6:_HAD__Beta-PGM__Phospha"/>
    <property type="match status" value="1"/>
</dbReference>
<dbReference type="SUPFAM" id="SSF56784">
    <property type="entry name" value="HAD-like"/>
    <property type="match status" value="1"/>
</dbReference>